<evidence type="ECO:0000313" key="12">
    <source>
        <dbReference type="Proteomes" id="UP000663882"/>
    </source>
</evidence>
<dbReference type="Proteomes" id="UP000663870">
    <property type="component" value="Unassembled WGS sequence"/>
</dbReference>
<reference evidence="5" key="1">
    <citation type="submission" date="2021-02" db="EMBL/GenBank/DDBJ databases">
        <authorList>
            <person name="Nowell W R."/>
        </authorList>
    </citation>
    <scope>NUCLEOTIDE SEQUENCE</scope>
</reference>
<evidence type="ECO:0000256" key="1">
    <source>
        <dbReference type="SAM" id="Phobius"/>
    </source>
</evidence>
<accession>A0A814ZFR4</accession>
<dbReference type="Proteomes" id="UP000663864">
    <property type="component" value="Unassembled WGS sequence"/>
</dbReference>
<dbReference type="AlphaFoldDB" id="A0A814ZFR4"/>
<dbReference type="EMBL" id="CAJNOL010000607">
    <property type="protein sequence ID" value="CAF1136048.1"/>
    <property type="molecule type" value="Genomic_DNA"/>
</dbReference>
<dbReference type="Proteomes" id="UP000663836">
    <property type="component" value="Unassembled WGS sequence"/>
</dbReference>
<evidence type="ECO:0000313" key="2">
    <source>
        <dbReference type="EMBL" id="CAF1018779.1"/>
    </source>
</evidence>
<dbReference type="EMBL" id="CAJNOU010001922">
    <property type="protein sequence ID" value="CAF1269668.1"/>
    <property type="molecule type" value="Genomic_DNA"/>
</dbReference>
<comment type="caution">
    <text evidence="5">The sequence shown here is derived from an EMBL/GenBank/DDBJ whole genome shotgun (WGS) entry which is preliminary data.</text>
</comment>
<evidence type="ECO:0000313" key="7">
    <source>
        <dbReference type="EMBL" id="CAF1293996.1"/>
    </source>
</evidence>
<dbReference type="EMBL" id="CAJNOT010002199">
    <property type="protein sequence ID" value="CAF1293996.1"/>
    <property type="molecule type" value="Genomic_DNA"/>
</dbReference>
<dbReference type="Proteomes" id="UP000663854">
    <property type="component" value="Unassembled WGS sequence"/>
</dbReference>
<feature type="transmembrane region" description="Helical" evidence="1">
    <location>
        <begin position="6"/>
        <end position="23"/>
    </location>
</feature>
<dbReference type="EMBL" id="CAJNOH010000373">
    <property type="protein sequence ID" value="CAF1018779.1"/>
    <property type="molecule type" value="Genomic_DNA"/>
</dbReference>
<dbReference type="EMBL" id="CAJOBE010006580">
    <property type="protein sequence ID" value="CAF4011005.1"/>
    <property type="molecule type" value="Genomic_DNA"/>
</dbReference>
<keyword evidence="1" id="KW-0472">Membrane</keyword>
<keyword evidence="11" id="KW-1185">Reference proteome</keyword>
<keyword evidence="1" id="KW-0812">Transmembrane</keyword>
<dbReference type="EMBL" id="CAJNOL010000594">
    <property type="protein sequence ID" value="CAF1130530.1"/>
    <property type="molecule type" value="Genomic_DNA"/>
</dbReference>
<dbReference type="EMBL" id="CAJNOO010002170">
    <property type="protein sequence ID" value="CAF1242486.1"/>
    <property type="molecule type" value="Genomic_DNA"/>
</dbReference>
<evidence type="ECO:0000313" key="9">
    <source>
        <dbReference type="EMBL" id="CAF4011005.1"/>
    </source>
</evidence>
<dbReference type="EMBL" id="CAJOBD010006716">
    <property type="protein sequence ID" value="CAF4068275.1"/>
    <property type="molecule type" value="Genomic_DNA"/>
</dbReference>
<evidence type="ECO:0000313" key="11">
    <source>
        <dbReference type="Proteomes" id="UP000663870"/>
    </source>
</evidence>
<sequence length="79" mass="9462">MNKQVVYLILIFIIIENVFNIEIENNRYRRETLWKTTEVLSCVRRLRSFIIRPSKVDPSKKILDCLLQKKADKLKKKIG</sequence>
<dbReference type="OrthoDB" id="10045975at2759"/>
<dbReference type="EMBL" id="CAJOAX010003644">
    <property type="protein sequence ID" value="CAF3865637.1"/>
    <property type="molecule type" value="Genomic_DNA"/>
</dbReference>
<evidence type="ECO:0000313" key="4">
    <source>
        <dbReference type="EMBL" id="CAF1136048.1"/>
    </source>
</evidence>
<gene>
    <name evidence="9" type="ORF">FNK824_LOCUS26501</name>
    <name evidence="10" type="ORF">JBS370_LOCUS29997</name>
    <name evidence="3" type="ORF">JXQ802_LOCUS20678</name>
    <name evidence="4" type="ORF">JXQ802_LOCUS20961</name>
    <name evidence="8" type="ORF">OTI717_LOCUS21938</name>
    <name evidence="2" type="ORF">PYM288_LOCUS15501</name>
    <name evidence="5" type="ORF">RFH988_LOCUS26741</name>
    <name evidence="6" type="ORF">SEV965_LOCUS24681</name>
    <name evidence="7" type="ORF">ZHD862_LOCUS27603</name>
</gene>
<evidence type="ECO:0000313" key="3">
    <source>
        <dbReference type="EMBL" id="CAF1130530.1"/>
    </source>
</evidence>
<evidence type="ECO:0000313" key="10">
    <source>
        <dbReference type="EMBL" id="CAF4068275.1"/>
    </source>
</evidence>
<evidence type="ECO:0000313" key="5">
    <source>
        <dbReference type="EMBL" id="CAF1242486.1"/>
    </source>
</evidence>
<proteinExistence type="predicted"/>
<dbReference type="Proteomes" id="UP000663874">
    <property type="component" value="Unassembled WGS sequence"/>
</dbReference>
<dbReference type="Proteomes" id="UP000663889">
    <property type="component" value="Unassembled WGS sequence"/>
</dbReference>
<protein>
    <submittedName>
        <fullName evidence="5">Uncharacterized protein</fullName>
    </submittedName>
</protein>
<keyword evidence="1" id="KW-1133">Transmembrane helix</keyword>
<name>A0A814ZFR4_9BILA</name>
<evidence type="ECO:0000313" key="8">
    <source>
        <dbReference type="EMBL" id="CAF3865637.1"/>
    </source>
</evidence>
<organism evidence="5 12">
    <name type="scientific">Rotaria sordida</name>
    <dbReference type="NCBI Taxonomy" id="392033"/>
    <lineage>
        <taxon>Eukaryota</taxon>
        <taxon>Metazoa</taxon>
        <taxon>Spiralia</taxon>
        <taxon>Gnathifera</taxon>
        <taxon>Rotifera</taxon>
        <taxon>Eurotatoria</taxon>
        <taxon>Bdelloidea</taxon>
        <taxon>Philodinida</taxon>
        <taxon>Philodinidae</taxon>
        <taxon>Rotaria</taxon>
    </lineage>
</organism>
<dbReference type="Proteomes" id="UP000663882">
    <property type="component" value="Unassembled WGS sequence"/>
</dbReference>
<evidence type="ECO:0000313" key="6">
    <source>
        <dbReference type="EMBL" id="CAF1269668.1"/>
    </source>
</evidence>
<dbReference type="Proteomes" id="UP000663823">
    <property type="component" value="Unassembled WGS sequence"/>
</dbReference>